<dbReference type="GO" id="GO:0005524">
    <property type="term" value="F:ATP binding"/>
    <property type="evidence" value="ECO:0007669"/>
    <property type="project" value="UniProtKB-KW"/>
</dbReference>
<reference evidence="11 12" key="1">
    <citation type="submission" date="2017-09" db="EMBL/GenBank/DDBJ databases">
        <authorList>
            <consortium name="International Durum Wheat Genome Sequencing Consortium (IDWGSC)"/>
            <person name="Milanesi L."/>
        </authorList>
    </citation>
    <scope>NUCLEOTIDE SEQUENCE [LARGE SCALE GENOMIC DNA]</scope>
    <source>
        <strain evidence="12">cv. Svevo</strain>
    </source>
</reference>
<dbReference type="Proteomes" id="UP000324705">
    <property type="component" value="Chromosome 6A"/>
</dbReference>
<dbReference type="Gene3D" id="1.10.10.10">
    <property type="entry name" value="Winged helix-like DNA-binding domain superfamily/Winged helix DNA-binding domain"/>
    <property type="match status" value="1"/>
</dbReference>
<evidence type="ECO:0000256" key="1">
    <source>
        <dbReference type="ARBA" id="ARBA00008894"/>
    </source>
</evidence>
<protein>
    <submittedName>
        <fullName evidence="11">Uncharacterized protein</fullName>
    </submittedName>
</protein>
<dbReference type="InterPro" id="IPR036388">
    <property type="entry name" value="WH-like_DNA-bd_sf"/>
</dbReference>
<name>A0A9R1B5D4_TRITD</name>
<feature type="domain" description="R13L1/DRL21-like LRR repeat region" evidence="10">
    <location>
        <begin position="757"/>
        <end position="878"/>
    </location>
</feature>
<dbReference type="SUPFAM" id="SSF52058">
    <property type="entry name" value="L domain-like"/>
    <property type="match status" value="2"/>
</dbReference>
<dbReference type="PRINTS" id="PR00364">
    <property type="entry name" value="DISEASERSIST"/>
</dbReference>
<evidence type="ECO:0000256" key="3">
    <source>
        <dbReference type="ARBA" id="ARBA00022737"/>
    </source>
</evidence>
<dbReference type="Gene3D" id="3.40.50.300">
    <property type="entry name" value="P-loop containing nucleotide triphosphate hydrolases"/>
    <property type="match status" value="1"/>
</dbReference>
<dbReference type="InterPro" id="IPR027417">
    <property type="entry name" value="P-loop_NTPase"/>
</dbReference>
<evidence type="ECO:0000259" key="7">
    <source>
        <dbReference type="Pfam" id="PF00931"/>
    </source>
</evidence>
<dbReference type="Gene3D" id="1.10.8.430">
    <property type="entry name" value="Helical domain of apoptotic protease-activating factors"/>
    <property type="match status" value="1"/>
</dbReference>
<keyword evidence="6" id="KW-0067">ATP-binding</keyword>
<dbReference type="Gramene" id="TRITD6Av1G224590.14">
    <property type="protein sequence ID" value="TRITD6Av1G224590.14"/>
    <property type="gene ID" value="TRITD6Av1G224590"/>
</dbReference>
<dbReference type="GO" id="GO:0006952">
    <property type="term" value="P:defense response"/>
    <property type="evidence" value="ECO:0007669"/>
    <property type="project" value="UniProtKB-KW"/>
</dbReference>
<proteinExistence type="inferred from homology"/>
<dbReference type="InterPro" id="IPR032675">
    <property type="entry name" value="LRR_dom_sf"/>
</dbReference>
<comment type="similarity">
    <text evidence="1">Belongs to the disease resistance NB-LRR family.</text>
</comment>
<dbReference type="InterPro" id="IPR056789">
    <property type="entry name" value="LRR_R13L1-DRL21"/>
</dbReference>
<evidence type="ECO:0000256" key="4">
    <source>
        <dbReference type="ARBA" id="ARBA00022741"/>
    </source>
</evidence>
<keyword evidence="4" id="KW-0547">Nucleotide-binding</keyword>
<dbReference type="InterPro" id="IPR002182">
    <property type="entry name" value="NB-ARC"/>
</dbReference>
<evidence type="ECO:0000259" key="8">
    <source>
        <dbReference type="Pfam" id="PF18052"/>
    </source>
</evidence>
<accession>A0A9R1B5D4</accession>
<feature type="domain" description="NB-ARC" evidence="7">
    <location>
        <begin position="235"/>
        <end position="410"/>
    </location>
</feature>
<evidence type="ECO:0000313" key="12">
    <source>
        <dbReference type="Proteomes" id="UP000324705"/>
    </source>
</evidence>
<evidence type="ECO:0000259" key="9">
    <source>
        <dbReference type="Pfam" id="PF23559"/>
    </source>
</evidence>
<evidence type="ECO:0000256" key="5">
    <source>
        <dbReference type="ARBA" id="ARBA00022821"/>
    </source>
</evidence>
<dbReference type="Gene3D" id="3.80.10.10">
    <property type="entry name" value="Ribonuclease Inhibitor"/>
    <property type="match status" value="3"/>
</dbReference>
<dbReference type="InterPro" id="IPR058922">
    <property type="entry name" value="WHD_DRP"/>
</dbReference>
<dbReference type="SUPFAM" id="SSF52540">
    <property type="entry name" value="P-loop containing nucleoside triphosphate hydrolases"/>
    <property type="match status" value="1"/>
</dbReference>
<dbReference type="Pfam" id="PF23559">
    <property type="entry name" value="WHD_DRP"/>
    <property type="match status" value="1"/>
</dbReference>
<keyword evidence="3" id="KW-0677">Repeat</keyword>
<keyword evidence="5" id="KW-0611">Plant defense</keyword>
<dbReference type="InterPro" id="IPR041118">
    <property type="entry name" value="Rx_N"/>
</dbReference>
<dbReference type="Pfam" id="PF25019">
    <property type="entry name" value="LRR_R13L1-DRL21"/>
    <property type="match status" value="1"/>
</dbReference>
<feature type="domain" description="Disease resistance N-terminal" evidence="8">
    <location>
        <begin position="12"/>
        <end position="94"/>
    </location>
</feature>
<sequence length="1365" mass="153145">MESAIGAANWLVGKVLNKLSDELVAAYVASSELSLNSEQIKTKLKYMQGLLHAAQDRGVSSNPGLQSLLEDLSKKADEAEDALDELHYFMIQDQLDGTQEAAAELGDGLRGHALHGRHAARHTIGNWLPCFSCSRTQAEVPSAAAVISNPDKATKSGSGHDGGHVDKLFFDRVAMSNKIKSVMEEMNSICGPVSDLLKIENHSSTATSTTGTPKRPPTGSVVSQDKLYGRRAIFEQTVRALTDSTYLGETLSILPFVGPGGMGKTTFTQHLYNDKRIEGRFMVRVWVCVSTDFDVLNLTRQILRCIPAIEKEEHKCTVETANLDQLQKSIAERLKSKRFLVVLDDIWKCSSETDWNNLLAPFKQGGTKGSIVLVTTRVPAIAHLVKTTNLVELNGLEPDDFFEFFESCIFGHSKPGHYEDRLIEVAKEIAKKLKGSPLAANTVGRLLKKNLSREYWMGVLEKNEWQHTKHDDDIMPSLRISYDCLPFLLKKCFSYCALFPEDYKFYNVEITSLWTAVGILDSCCQNDNKNLEELVENGFLMKGVDSSNVQYYVMHDLLHELSRNVSSQECFNISSVSFSADNIPRSIRHLSITIKDIYNKFFDEELGKLKGMIDLKNLRTLMIFGFHNARIANILKDTFEELKGLRVLFIAINSPRSLPNSFSKLIHLQHLKISSLYSSPEMTLPSTLSRFYHLKFLDLEDWNGSTKLPRDISRLVNLCHFHSSKEIHSNIPEVGKMKSLHELKEFHVKKEGVGFELRELGELAELGGELRICNIENVSSKGEATAARLKNKKNLKGLKLVGSTVHHTLDDDILDGLQPHPNLRVLGIINPGFSPCPEWLCGNITMKKLQGLHLEGLSWGILPPFEQLSHLTSLTLKNIAGMCVFGPGSSGVTERSFMHLKTLEFMDMPGLVKWVGEPNSHMFSMLESIKLVNCPLLNLFPFLECSDRFTKLCSLYVDTCPELSQFPPMPHTSTLTWILIRNAGSIVRYIAKELNVEGYNGALAFRNMDKVEVVNIVGVSHISLSDLQELNSLRSIHFKNCDDMFSAELDDNIVLHSVQNLWIHELFITGELFSKVLKCFPALSHLTITKCKRLELLPVEDGGLSDLRLLQAFTGDYCKKLFSRWPMGEVGGEAHAIKPFPSSLRELDISYEPSMQSMGLLSNLTSLTSLSLRGCDRLTMDGFNPLITVNLKKFTLDTWYQLQGRFSIVGDLLSEIARSKLMHAGSFELEELIVDSISAVLTAPICSHLAATLHKLVFIQVQWETTFTDEQKQALQLLTSLKHLEFRFCPNLQCLPQWLRGLSSLKSLVIFRCKKILCLPPKENLPISLEELVVEACSPELIEQAINLKGTSPWFSVYVYVPREL</sequence>
<evidence type="ECO:0000256" key="6">
    <source>
        <dbReference type="ARBA" id="ARBA00022840"/>
    </source>
</evidence>
<evidence type="ECO:0000313" key="11">
    <source>
        <dbReference type="EMBL" id="VAI51992.1"/>
    </source>
</evidence>
<gene>
    <name evidence="11" type="ORF">TRITD_6Av1G224590</name>
</gene>
<dbReference type="Pfam" id="PF18052">
    <property type="entry name" value="Rx_N"/>
    <property type="match status" value="1"/>
</dbReference>
<keyword evidence="12" id="KW-1185">Reference proteome</keyword>
<evidence type="ECO:0000256" key="2">
    <source>
        <dbReference type="ARBA" id="ARBA00022614"/>
    </source>
</evidence>
<dbReference type="InterPro" id="IPR042197">
    <property type="entry name" value="Apaf_helical"/>
</dbReference>
<keyword evidence="2" id="KW-0433">Leucine-rich repeat</keyword>
<dbReference type="PANTHER" id="PTHR36766:SF64">
    <property type="entry name" value="OS12G0206100 PROTEIN"/>
    <property type="match status" value="1"/>
</dbReference>
<evidence type="ECO:0000259" key="10">
    <source>
        <dbReference type="Pfam" id="PF25019"/>
    </source>
</evidence>
<dbReference type="GO" id="GO:0051707">
    <property type="term" value="P:response to other organism"/>
    <property type="evidence" value="ECO:0007669"/>
    <property type="project" value="UniProtKB-ARBA"/>
</dbReference>
<dbReference type="PANTHER" id="PTHR36766">
    <property type="entry name" value="PLANT BROAD-SPECTRUM MILDEW RESISTANCE PROTEIN RPW8"/>
    <property type="match status" value="1"/>
</dbReference>
<dbReference type="EMBL" id="LT934121">
    <property type="protein sequence ID" value="VAI51992.1"/>
    <property type="molecule type" value="Genomic_DNA"/>
</dbReference>
<organism evidence="11 12">
    <name type="scientific">Triticum turgidum subsp. durum</name>
    <name type="common">Durum wheat</name>
    <name type="synonym">Triticum durum</name>
    <dbReference type="NCBI Taxonomy" id="4567"/>
    <lineage>
        <taxon>Eukaryota</taxon>
        <taxon>Viridiplantae</taxon>
        <taxon>Streptophyta</taxon>
        <taxon>Embryophyta</taxon>
        <taxon>Tracheophyta</taxon>
        <taxon>Spermatophyta</taxon>
        <taxon>Magnoliopsida</taxon>
        <taxon>Liliopsida</taxon>
        <taxon>Poales</taxon>
        <taxon>Poaceae</taxon>
        <taxon>BOP clade</taxon>
        <taxon>Pooideae</taxon>
        <taxon>Triticodae</taxon>
        <taxon>Triticeae</taxon>
        <taxon>Triticinae</taxon>
        <taxon>Triticum</taxon>
    </lineage>
</organism>
<dbReference type="GO" id="GO:0043531">
    <property type="term" value="F:ADP binding"/>
    <property type="evidence" value="ECO:0007669"/>
    <property type="project" value="InterPro"/>
</dbReference>
<dbReference type="Pfam" id="PF00931">
    <property type="entry name" value="NB-ARC"/>
    <property type="match status" value="1"/>
</dbReference>
<feature type="domain" description="Disease resistance protein winged helix" evidence="9">
    <location>
        <begin position="498"/>
        <end position="561"/>
    </location>
</feature>